<keyword evidence="7" id="KW-0547">Nucleotide-binding</keyword>
<reference evidence="11" key="2">
    <citation type="submission" date="2024-02" db="EMBL/GenBank/DDBJ databases">
        <authorList>
            <person name="Hu B."/>
        </authorList>
    </citation>
    <scope>NUCLEOTIDE SEQUENCE</scope>
    <source>
        <strain evidence="11">14A/Kenya/BAT1537/2015</strain>
    </source>
</reference>
<dbReference type="InterPro" id="IPR007094">
    <property type="entry name" value="RNA-dir_pol_PSvirus"/>
</dbReference>
<feature type="domain" description="RdRp catalytic" evidence="10">
    <location>
        <begin position="131"/>
        <end position="262"/>
    </location>
</feature>
<dbReference type="Pfam" id="PF00680">
    <property type="entry name" value="RdRP_1"/>
    <property type="match status" value="1"/>
</dbReference>
<comment type="subunit">
    <text evidence="2">Monomer.</text>
</comment>
<keyword evidence="9" id="KW-0693">Viral RNA replication</keyword>
<evidence type="ECO:0000256" key="2">
    <source>
        <dbReference type="ARBA" id="ARBA00011245"/>
    </source>
</evidence>
<evidence type="ECO:0000256" key="4">
    <source>
        <dbReference type="ARBA" id="ARBA00022484"/>
    </source>
</evidence>
<dbReference type="InterPro" id="IPR001205">
    <property type="entry name" value="RNA-dir_pol_C"/>
</dbReference>
<accession>A0AAU7E2C8</accession>
<dbReference type="SUPFAM" id="SSF56672">
    <property type="entry name" value="DNA/RNA polymerases"/>
    <property type="match status" value="1"/>
</dbReference>
<evidence type="ECO:0000256" key="3">
    <source>
        <dbReference type="ARBA" id="ARBA00019743"/>
    </source>
</evidence>
<keyword evidence="8" id="KW-0688">Ribosomal frameshifting</keyword>
<comment type="similarity">
    <text evidence="1">Belongs to the astroviridae polyprotein 1AB family.</text>
</comment>
<keyword evidence="4" id="KW-0696">RNA-directed RNA polymerase</keyword>
<dbReference type="GO" id="GO:0006351">
    <property type="term" value="P:DNA-templated transcription"/>
    <property type="evidence" value="ECO:0007669"/>
    <property type="project" value="InterPro"/>
</dbReference>
<dbReference type="PROSITE" id="PS50507">
    <property type="entry name" value="RDRP_SSRNA_POS"/>
    <property type="match status" value="1"/>
</dbReference>
<dbReference type="GO" id="GO:0003723">
    <property type="term" value="F:RNA binding"/>
    <property type="evidence" value="ECO:0007669"/>
    <property type="project" value="InterPro"/>
</dbReference>
<organism evidence="11">
    <name type="scientific">Mops bat astrovirus</name>
    <dbReference type="NCBI Taxonomy" id="3141890"/>
    <lineage>
        <taxon>Viruses</taxon>
        <taxon>Riboviria</taxon>
        <taxon>Orthornavirae</taxon>
        <taxon>Pisuviricota</taxon>
        <taxon>Stelpaviricetes</taxon>
        <taxon>Stellavirales</taxon>
        <taxon>Astroviridae</taxon>
    </lineage>
</organism>
<protein>
    <recommendedName>
        <fullName evidence="3">Non-structural polyprotein 1AB</fullName>
    </recommendedName>
</protein>
<dbReference type="Gene3D" id="3.30.70.270">
    <property type="match status" value="1"/>
</dbReference>
<dbReference type="CDD" id="cd23172">
    <property type="entry name" value="ps-ssRNAv_Astroviridae_RdRp"/>
    <property type="match status" value="1"/>
</dbReference>
<sequence length="390" mass="45583">MLPMVATDKNTESTPAFPKSIFYKTENAYLEDYGMEEYVREYEEVKNGKECDVLWYMFLKKEILKKEKIQSSDIRQILCADPCFARIGLVFEQDQNARMKNQTEKRHGQCGWSPFEGGWDQRMRRLERSGNTYIEMDWTRYDGTIPNEVFKAIKNVRFSFLRKEYRTPENRKVYDWYCNQLINRYVLMPSGEVTKQHCGNPSGQVSTTMDNNMCNTFLQAFEFMYTNGLDFEAAKAHWLSYDTLVYGDDRLTSTPLIPDDYAERVINMYRTIFGMWVKEKNVKISSTLEGLSFCGFTNREIRGKYMPVPANVDKMLASLLTPCHKLPDIEALHGKLLSYKIMFHNLPDEDHGKQFIDLCLFSVEKHMRARGGDPITFTTDVLNFLWRGGP</sequence>
<dbReference type="EMBL" id="PP711857">
    <property type="protein sequence ID" value="XBH23885.1"/>
    <property type="molecule type" value="Genomic_RNA"/>
</dbReference>
<evidence type="ECO:0000313" key="11">
    <source>
        <dbReference type="EMBL" id="XBH23885.1"/>
    </source>
</evidence>
<dbReference type="GO" id="GO:0075523">
    <property type="term" value="P:viral translational frameshifting"/>
    <property type="evidence" value="ECO:0007669"/>
    <property type="project" value="UniProtKB-KW"/>
</dbReference>
<evidence type="ECO:0000256" key="1">
    <source>
        <dbReference type="ARBA" id="ARBA00005873"/>
    </source>
</evidence>
<dbReference type="GO" id="GO:0000166">
    <property type="term" value="F:nucleotide binding"/>
    <property type="evidence" value="ECO:0007669"/>
    <property type="project" value="UniProtKB-KW"/>
</dbReference>
<evidence type="ECO:0000256" key="6">
    <source>
        <dbReference type="ARBA" id="ARBA00022695"/>
    </source>
</evidence>
<dbReference type="InterPro" id="IPR043128">
    <property type="entry name" value="Rev_trsase/Diguanyl_cyclase"/>
</dbReference>
<reference evidence="11" key="1">
    <citation type="journal article" date="2024" name="Microbiome">
        <title>Substantial viral diversity in bats and rodents from East Africa: insights into evolution, recombination, and cocirculation.</title>
        <authorList>
            <person name="Wang D."/>
            <person name="Yang X."/>
            <person name="Ren Z."/>
            <person name="Hu B."/>
            <person name="Zhao H."/>
            <person name="Yang K."/>
            <person name="Shi P."/>
            <person name="Zhang Z."/>
            <person name="Feng Q."/>
            <person name="Nawenja C.V."/>
            <person name="Obanda V."/>
            <person name="Robert K."/>
            <person name="Nalikka B."/>
            <person name="Waruhiu C.N."/>
            <person name="Ochola G.O."/>
            <person name="Onyuok S.O."/>
            <person name="Ochieng H."/>
            <person name="Li B."/>
            <person name="Zhu Y."/>
            <person name="Si H."/>
            <person name="Yin J."/>
            <person name="Kristiansen K."/>
            <person name="Jin X."/>
            <person name="Xu X."/>
            <person name="Xiao M."/>
            <person name="Agwanda B."/>
            <person name="Ommeh S."/>
            <person name="Li J."/>
            <person name="Shi Z.L."/>
        </authorList>
    </citation>
    <scope>NUCLEOTIDE SEQUENCE</scope>
    <source>
        <strain evidence="11">14A/Kenya/BAT1537/2015</strain>
    </source>
</reference>
<keyword evidence="5" id="KW-0808">Transferase</keyword>
<evidence type="ECO:0000256" key="5">
    <source>
        <dbReference type="ARBA" id="ARBA00022679"/>
    </source>
</evidence>
<dbReference type="GO" id="GO:0003968">
    <property type="term" value="F:RNA-directed RNA polymerase activity"/>
    <property type="evidence" value="ECO:0007669"/>
    <property type="project" value="UniProtKB-KW"/>
</dbReference>
<proteinExistence type="inferred from homology"/>
<evidence type="ECO:0000256" key="9">
    <source>
        <dbReference type="ARBA" id="ARBA00022953"/>
    </source>
</evidence>
<evidence type="ECO:0000256" key="7">
    <source>
        <dbReference type="ARBA" id="ARBA00022741"/>
    </source>
</evidence>
<keyword evidence="6" id="KW-0548">Nucleotidyltransferase</keyword>
<evidence type="ECO:0000256" key="8">
    <source>
        <dbReference type="ARBA" id="ARBA00022758"/>
    </source>
</evidence>
<dbReference type="GO" id="GO:0039694">
    <property type="term" value="P:viral RNA genome replication"/>
    <property type="evidence" value="ECO:0007669"/>
    <property type="project" value="InterPro"/>
</dbReference>
<evidence type="ECO:0000259" key="10">
    <source>
        <dbReference type="PROSITE" id="PS50507"/>
    </source>
</evidence>
<dbReference type="InterPro" id="IPR043502">
    <property type="entry name" value="DNA/RNA_pol_sf"/>
</dbReference>
<name>A0AAU7E2C8_9VIRU</name>